<name>A0A4V1AB93_HYDPS</name>
<dbReference type="InterPro" id="IPR009057">
    <property type="entry name" value="Homeodomain-like_sf"/>
</dbReference>
<dbReference type="SUPFAM" id="SSF46689">
    <property type="entry name" value="Homeodomain-like"/>
    <property type="match status" value="1"/>
</dbReference>
<evidence type="ECO:0000256" key="1">
    <source>
        <dbReference type="ARBA" id="ARBA00023015"/>
    </source>
</evidence>
<dbReference type="PANTHER" id="PTHR30055">
    <property type="entry name" value="HTH-TYPE TRANSCRIPTIONAL REGULATOR RUTR"/>
    <property type="match status" value="1"/>
</dbReference>
<evidence type="ECO:0000313" key="7">
    <source>
        <dbReference type="Proteomes" id="UP000293912"/>
    </source>
</evidence>
<dbReference type="RefSeq" id="WP_066156280.1">
    <property type="nucleotide sequence ID" value="NZ_CP037867.1"/>
</dbReference>
<keyword evidence="7" id="KW-1185">Reference proteome</keyword>
<dbReference type="PANTHER" id="PTHR30055:SF234">
    <property type="entry name" value="HTH-TYPE TRANSCRIPTIONAL REGULATOR BETI"/>
    <property type="match status" value="1"/>
</dbReference>
<sequence length="200" mass="22455">MRKAVQQRTLETRARLTEVAQALVTEKGFEALRIDEVVQRAGVAKGTFFAHFNDKDELMDLLIGERINAQLDRMAAAAPPRNAEQLARRLMPLLELMASERYVFDVILRRSGAAAMEEIGPIATTFERMGQVWGPWLATGDFRRDVPVELLVEGLQALVVQTLALHFCALHQHKPMKDRLLPYLRAWLGPFSAGPAPMPL</sequence>
<evidence type="ECO:0000259" key="5">
    <source>
        <dbReference type="PROSITE" id="PS50977"/>
    </source>
</evidence>
<dbReference type="InterPro" id="IPR001647">
    <property type="entry name" value="HTH_TetR"/>
</dbReference>
<dbReference type="Gene3D" id="1.10.357.10">
    <property type="entry name" value="Tetracycline Repressor, domain 2"/>
    <property type="match status" value="1"/>
</dbReference>
<organism evidence="6 7">
    <name type="scientific">Hydrogenophaga pseudoflava</name>
    <name type="common">Pseudomonas carboxydoflava</name>
    <dbReference type="NCBI Taxonomy" id="47421"/>
    <lineage>
        <taxon>Bacteria</taxon>
        <taxon>Pseudomonadati</taxon>
        <taxon>Pseudomonadota</taxon>
        <taxon>Betaproteobacteria</taxon>
        <taxon>Burkholderiales</taxon>
        <taxon>Comamonadaceae</taxon>
        <taxon>Hydrogenophaga</taxon>
    </lineage>
</organism>
<dbReference type="PRINTS" id="PR00455">
    <property type="entry name" value="HTHTETR"/>
</dbReference>
<dbReference type="Proteomes" id="UP000293912">
    <property type="component" value="Chromosome"/>
</dbReference>
<dbReference type="KEGG" id="hpse:HPF_05675"/>
<dbReference type="InterPro" id="IPR050109">
    <property type="entry name" value="HTH-type_TetR-like_transc_reg"/>
</dbReference>
<protein>
    <submittedName>
        <fullName evidence="6">DNA-binding transcriptional repressor FabR</fullName>
    </submittedName>
</protein>
<feature type="domain" description="HTH tetR-type" evidence="5">
    <location>
        <begin position="10"/>
        <end position="70"/>
    </location>
</feature>
<dbReference type="GO" id="GO:0003700">
    <property type="term" value="F:DNA-binding transcription factor activity"/>
    <property type="evidence" value="ECO:0007669"/>
    <property type="project" value="TreeGrafter"/>
</dbReference>
<reference evidence="6 7" key="1">
    <citation type="submission" date="2019-03" db="EMBL/GenBank/DDBJ databases">
        <authorList>
            <person name="Sebastian G."/>
            <person name="Baumann P."/>
            <person name="Ruckert C."/>
            <person name="Kalinowski J."/>
            <person name="Nebel B."/>
            <person name="Takors R."/>
            <person name="Blombach B."/>
        </authorList>
    </citation>
    <scope>NUCLEOTIDE SEQUENCE [LARGE SCALE GENOMIC DNA]</scope>
    <source>
        <strain evidence="6 7">DSM 1084</strain>
    </source>
</reference>
<dbReference type="EMBL" id="CP037867">
    <property type="protein sequence ID" value="QBM27163.1"/>
    <property type="molecule type" value="Genomic_DNA"/>
</dbReference>
<keyword evidence="3" id="KW-0804">Transcription</keyword>
<proteinExistence type="predicted"/>
<keyword evidence="1" id="KW-0805">Transcription regulation</keyword>
<evidence type="ECO:0000256" key="3">
    <source>
        <dbReference type="ARBA" id="ARBA00023163"/>
    </source>
</evidence>
<dbReference type="AlphaFoldDB" id="A0A4V1AB93"/>
<evidence type="ECO:0000256" key="4">
    <source>
        <dbReference type="PROSITE-ProRule" id="PRU00335"/>
    </source>
</evidence>
<evidence type="ECO:0000256" key="2">
    <source>
        <dbReference type="ARBA" id="ARBA00023125"/>
    </source>
</evidence>
<dbReference type="GO" id="GO:0000976">
    <property type="term" value="F:transcription cis-regulatory region binding"/>
    <property type="evidence" value="ECO:0007669"/>
    <property type="project" value="TreeGrafter"/>
</dbReference>
<dbReference type="PROSITE" id="PS50977">
    <property type="entry name" value="HTH_TETR_2"/>
    <property type="match status" value="1"/>
</dbReference>
<gene>
    <name evidence="6" type="ORF">HPF_05675</name>
</gene>
<dbReference type="Pfam" id="PF00440">
    <property type="entry name" value="TetR_N"/>
    <property type="match status" value="1"/>
</dbReference>
<feature type="DNA-binding region" description="H-T-H motif" evidence="4">
    <location>
        <begin position="33"/>
        <end position="52"/>
    </location>
</feature>
<evidence type="ECO:0000313" key="6">
    <source>
        <dbReference type="EMBL" id="QBM27163.1"/>
    </source>
</evidence>
<accession>A0A4V1AB93</accession>
<keyword evidence="2 4" id="KW-0238">DNA-binding</keyword>